<organism evidence="1 2">
    <name type="scientific">Biomphalaria pfeifferi</name>
    <name type="common">Bloodfluke planorb</name>
    <name type="synonym">Freshwater snail</name>
    <dbReference type="NCBI Taxonomy" id="112525"/>
    <lineage>
        <taxon>Eukaryota</taxon>
        <taxon>Metazoa</taxon>
        <taxon>Spiralia</taxon>
        <taxon>Lophotrochozoa</taxon>
        <taxon>Mollusca</taxon>
        <taxon>Gastropoda</taxon>
        <taxon>Heterobranchia</taxon>
        <taxon>Euthyneura</taxon>
        <taxon>Panpulmonata</taxon>
        <taxon>Hygrophila</taxon>
        <taxon>Lymnaeoidea</taxon>
        <taxon>Planorbidae</taxon>
        <taxon>Biomphalaria</taxon>
    </lineage>
</organism>
<accession>A0AAD8B478</accession>
<reference evidence="1" key="1">
    <citation type="journal article" date="2023" name="PLoS Negl. Trop. Dis.">
        <title>A genome sequence for Biomphalaria pfeifferi, the major vector snail for the human-infecting parasite Schistosoma mansoni.</title>
        <authorList>
            <person name="Bu L."/>
            <person name="Lu L."/>
            <person name="Laidemitt M.R."/>
            <person name="Zhang S.M."/>
            <person name="Mutuku M."/>
            <person name="Mkoji G."/>
            <person name="Steinauer M."/>
            <person name="Loker E.S."/>
        </authorList>
    </citation>
    <scope>NUCLEOTIDE SEQUENCE</scope>
    <source>
        <strain evidence="1">KasaAsao</strain>
    </source>
</reference>
<dbReference type="Proteomes" id="UP001233172">
    <property type="component" value="Unassembled WGS sequence"/>
</dbReference>
<evidence type="ECO:0000313" key="1">
    <source>
        <dbReference type="EMBL" id="KAK0047744.1"/>
    </source>
</evidence>
<evidence type="ECO:0000313" key="2">
    <source>
        <dbReference type="Proteomes" id="UP001233172"/>
    </source>
</evidence>
<comment type="caution">
    <text evidence="1">The sequence shown here is derived from an EMBL/GenBank/DDBJ whole genome shotgun (WGS) entry which is preliminary data.</text>
</comment>
<dbReference type="EMBL" id="JASAOG010000146">
    <property type="protein sequence ID" value="KAK0047744.1"/>
    <property type="molecule type" value="Genomic_DNA"/>
</dbReference>
<dbReference type="AlphaFoldDB" id="A0AAD8B478"/>
<reference evidence="1" key="2">
    <citation type="submission" date="2023-04" db="EMBL/GenBank/DDBJ databases">
        <authorList>
            <person name="Bu L."/>
            <person name="Lu L."/>
            <person name="Laidemitt M.R."/>
            <person name="Zhang S.M."/>
            <person name="Mutuku M."/>
            <person name="Mkoji G."/>
            <person name="Steinauer M."/>
            <person name="Loker E.S."/>
        </authorList>
    </citation>
    <scope>NUCLEOTIDE SEQUENCE</scope>
    <source>
        <strain evidence="1">KasaAsao</strain>
        <tissue evidence="1">Whole Snail</tissue>
    </source>
</reference>
<keyword evidence="2" id="KW-1185">Reference proteome</keyword>
<gene>
    <name evidence="1" type="ORF">Bpfe_022784</name>
</gene>
<protein>
    <submittedName>
        <fullName evidence="1">Uncharacterized protein</fullName>
    </submittedName>
</protein>
<proteinExistence type="predicted"/>
<name>A0AAD8B478_BIOPF</name>
<sequence length="75" mass="8952">MRHFTLPGKQTWGQYETLHFTKASRHGDSMRHVTLLYQGKQTWRQYETLHFTKASRNGDSMRHFTLPRQGDMQTV</sequence>